<gene>
    <name evidence="1" type="ordered locus">Pnap_3903</name>
</gene>
<dbReference type="HOGENOM" id="CLU_2509883_0_0_4"/>
<dbReference type="Proteomes" id="UP000000644">
    <property type="component" value="Chromosome"/>
</dbReference>
<protein>
    <submittedName>
        <fullName evidence="1">Uncharacterized protein</fullName>
    </submittedName>
</protein>
<dbReference type="KEGG" id="pna:Pnap_3903"/>
<sequence length="85" mass="9529">MNTKWHREMIEALGMMAKKSRIVNKLNAVVAHSDDPELRKLAEKLIGEIRATSSNTEASAPKEMRIGVPTAKKALDYCNSLAYRE</sequence>
<proteinExistence type="predicted"/>
<reference evidence="2" key="1">
    <citation type="journal article" date="2009" name="Environ. Microbiol.">
        <title>The genome of Polaromonas naphthalenivorans strain CJ2, isolated from coal tar-contaminated sediment, reveals physiological and metabolic versatility and evolution through extensive horizontal gene transfer.</title>
        <authorList>
            <person name="Yagi J.M."/>
            <person name="Sims D."/>
            <person name="Brettin T."/>
            <person name="Bruce D."/>
            <person name="Madsen E.L."/>
        </authorList>
    </citation>
    <scope>NUCLEOTIDE SEQUENCE [LARGE SCALE GENOMIC DNA]</scope>
    <source>
        <strain evidence="2">CJ2</strain>
    </source>
</reference>
<dbReference type="OrthoDB" id="9878687at2"/>
<evidence type="ECO:0000313" key="1">
    <source>
        <dbReference type="EMBL" id="ABM39199.1"/>
    </source>
</evidence>
<keyword evidence="2" id="KW-1185">Reference proteome</keyword>
<dbReference type="EMBL" id="CP000529">
    <property type="protein sequence ID" value="ABM39199.1"/>
    <property type="molecule type" value="Genomic_DNA"/>
</dbReference>
<dbReference type="RefSeq" id="WP_011803265.1">
    <property type="nucleotide sequence ID" value="NC_008781.1"/>
</dbReference>
<organism evidence="1 2">
    <name type="scientific">Polaromonas naphthalenivorans (strain CJ2)</name>
    <dbReference type="NCBI Taxonomy" id="365044"/>
    <lineage>
        <taxon>Bacteria</taxon>
        <taxon>Pseudomonadati</taxon>
        <taxon>Pseudomonadota</taxon>
        <taxon>Betaproteobacteria</taxon>
        <taxon>Burkholderiales</taxon>
        <taxon>Comamonadaceae</taxon>
        <taxon>Polaromonas</taxon>
    </lineage>
</organism>
<dbReference type="AlphaFoldDB" id="A1VU71"/>
<name>A1VU71_POLNA</name>
<accession>A1VU71</accession>
<evidence type="ECO:0000313" key="2">
    <source>
        <dbReference type="Proteomes" id="UP000000644"/>
    </source>
</evidence>
<dbReference type="STRING" id="365044.Pnap_3903"/>